<proteinExistence type="predicted"/>
<keyword evidence="1" id="KW-0472">Membrane</keyword>
<evidence type="ECO:0000313" key="3">
    <source>
        <dbReference type="Proteomes" id="UP000285430"/>
    </source>
</evidence>
<accession>A0A3R6YEW8</accession>
<dbReference type="AlphaFoldDB" id="A0A3R6YEW8"/>
<dbReference type="EMBL" id="QUTH01001874">
    <property type="protein sequence ID" value="RHZ28916.1"/>
    <property type="molecule type" value="Genomic_DNA"/>
</dbReference>
<organism evidence="2 3">
    <name type="scientific">Aphanomyces astaci</name>
    <name type="common">Crayfish plague agent</name>
    <dbReference type="NCBI Taxonomy" id="112090"/>
    <lineage>
        <taxon>Eukaryota</taxon>
        <taxon>Sar</taxon>
        <taxon>Stramenopiles</taxon>
        <taxon>Oomycota</taxon>
        <taxon>Saprolegniomycetes</taxon>
        <taxon>Saprolegniales</taxon>
        <taxon>Verrucalvaceae</taxon>
        <taxon>Aphanomyces</taxon>
    </lineage>
</organism>
<comment type="caution">
    <text evidence="2">The sequence shown here is derived from an EMBL/GenBank/DDBJ whole genome shotgun (WGS) entry which is preliminary data.</text>
</comment>
<sequence length="87" mass="9600">MGTLGLFVHDFPVCQPTSHQGQTITTFPGFAAFSTFSDAKHTAAEDTSHDIYMFLITFQILMCMGSMAWLSNDEVITCLALSRTNQC</sequence>
<gene>
    <name evidence="2" type="ORF">DYB37_008069</name>
</gene>
<evidence type="ECO:0000256" key="1">
    <source>
        <dbReference type="SAM" id="Phobius"/>
    </source>
</evidence>
<name>A0A3R6YEW8_APHAT</name>
<evidence type="ECO:0000313" key="2">
    <source>
        <dbReference type="EMBL" id="RHZ28916.1"/>
    </source>
</evidence>
<protein>
    <submittedName>
        <fullName evidence="2">Uncharacterized protein</fullName>
    </submittedName>
</protein>
<reference evidence="2 3" key="1">
    <citation type="submission" date="2018-08" db="EMBL/GenBank/DDBJ databases">
        <title>Aphanomyces genome sequencing and annotation.</title>
        <authorList>
            <person name="Minardi D."/>
            <person name="Oidtmann B."/>
            <person name="Van Der Giezen M."/>
            <person name="Studholme D.J."/>
        </authorList>
    </citation>
    <scope>NUCLEOTIDE SEQUENCE [LARGE SCALE GENOMIC DNA]</scope>
    <source>
        <strain evidence="2 3">Da</strain>
    </source>
</reference>
<keyword evidence="1" id="KW-0812">Transmembrane</keyword>
<dbReference type="Proteomes" id="UP000285430">
    <property type="component" value="Unassembled WGS sequence"/>
</dbReference>
<keyword evidence="1" id="KW-1133">Transmembrane helix</keyword>
<feature type="transmembrane region" description="Helical" evidence="1">
    <location>
        <begin position="51"/>
        <end position="70"/>
    </location>
</feature>